<comment type="caution">
    <text evidence="1">The sequence shown here is derived from an EMBL/GenBank/DDBJ whole genome shotgun (WGS) entry which is preliminary data.</text>
</comment>
<protein>
    <submittedName>
        <fullName evidence="1">Uncharacterized protein</fullName>
    </submittedName>
</protein>
<name>A0ABP8BL17_9SPHI</name>
<dbReference type="Proteomes" id="UP001501772">
    <property type="component" value="Unassembled WGS sequence"/>
</dbReference>
<gene>
    <name evidence="1" type="ORF">GCM10022289_34530</name>
</gene>
<sequence length="110" mass="13614">MILINIPPISWFCKIITEDYTYSSYNGVIQYQENLKKGTNFDTYAESFDKRIKSDPNIKDKQLYRTFTLKPWRFWEWHEWVMHYKRFTLPYISEEQILENRKKEGLPEKY</sequence>
<keyword evidence="2" id="KW-1185">Reference proteome</keyword>
<reference evidence="2" key="1">
    <citation type="journal article" date="2019" name="Int. J. Syst. Evol. Microbiol.">
        <title>The Global Catalogue of Microorganisms (GCM) 10K type strain sequencing project: providing services to taxonomists for standard genome sequencing and annotation.</title>
        <authorList>
            <consortium name="The Broad Institute Genomics Platform"/>
            <consortium name="The Broad Institute Genome Sequencing Center for Infectious Disease"/>
            <person name="Wu L."/>
            <person name="Ma J."/>
        </authorList>
    </citation>
    <scope>NUCLEOTIDE SEQUENCE [LARGE SCALE GENOMIC DNA]</scope>
    <source>
        <strain evidence="2">JCM 17626</strain>
    </source>
</reference>
<organism evidence="1 2">
    <name type="scientific">Pedobacter jeongneungensis</name>
    <dbReference type="NCBI Taxonomy" id="947309"/>
    <lineage>
        <taxon>Bacteria</taxon>
        <taxon>Pseudomonadati</taxon>
        <taxon>Bacteroidota</taxon>
        <taxon>Sphingobacteriia</taxon>
        <taxon>Sphingobacteriales</taxon>
        <taxon>Sphingobacteriaceae</taxon>
        <taxon>Pedobacter</taxon>
    </lineage>
</organism>
<evidence type="ECO:0000313" key="2">
    <source>
        <dbReference type="Proteomes" id="UP001501772"/>
    </source>
</evidence>
<evidence type="ECO:0000313" key="1">
    <source>
        <dbReference type="EMBL" id="GAA4209294.1"/>
    </source>
</evidence>
<accession>A0ABP8BL17</accession>
<proteinExistence type="predicted"/>
<dbReference type="EMBL" id="BAABBY010000008">
    <property type="protein sequence ID" value="GAA4209294.1"/>
    <property type="molecule type" value="Genomic_DNA"/>
</dbReference>